<dbReference type="InterPro" id="IPR016073">
    <property type="entry name" value="Skp1_comp_POZ"/>
</dbReference>
<dbReference type="OrthoDB" id="2342932at2759"/>
<dbReference type="InterPro" id="IPR011333">
    <property type="entry name" value="SKP1/BTB/POZ_sf"/>
</dbReference>
<comment type="similarity">
    <text evidence="1 3">Belongs to the SKP1 family.</text>
</comment>
<proteinExistence type="inferred from homology"/>
<organism evidence="6 7">
    <name type="scientific">Capsaspora owczarzaki (strain ATCC 30864)</name>
    <dbReference type="NCBI Taxonomy" id="595528"/>
    <lineage>
        <taxon>Eukaryota</taxon>
        <taxon>Filasterea</taxon>
        <taxon>Capsaspora</taxon>
    </lineage>
</organism>
<evidence type="ECO:0000256" key="1">
    <source>
        <dbReference type="ARBA" id="ARBA00009993"/>
    </source>
</evidence>
<dbReference type="FunFam" id="3.30.710.10:FF:000026">
    <property type="entry name" value="E3 ubiquitin ligase complex SCF subunit"/>
    <property type="match status" value="1"/>
</dbReference>
<reference evidence="7" key="1">
    <citation type="submission" date="2011-02" db="EMBL/GenBank/DDBJ databases">
        <title>The Genome Sequence of Capsaspora owczarzaki ATCC 30864.</title>
        <authorList>
            <person name="Russ C."/>
            <person name="Cuomo C."/>
            <person name="Burger G."/>
            <person name="Gray M.W."/>
            <person name="Holland P.W.H."/>
            <person name="King N."/>
            <person name="Lang F.B.F."/>
            <person name="Roger A.J."/>
            <person name="Ruiz-Trillo I."/>
            <person name="Young S.K."/>
            <person name="Zeng Q."/>
            <person name="Gargeya S."/>
            <person name="Alvarado L."/>
            <person name="Berlin A."/>
            <person name="Chapman S.B."/>
            <person name="Chen Z."/>
            <person name="Freedman E."/>
            <person name="Gellesch M."/>
            <person name="Goldberg J."/>
            <person name="Griggs A."/>
            <person name="Gujja S."/>
            <person name="Heilman E."/>
            <person name="Heiman D."/>
            <person name="Howarth C."/>
            <person name="Mehta T."/>
            <person name="Neiman D."/>
            <person name="Pearson M."/>
            <person name="Roberts A."/>
            <person name="Saif S."/>
            <person name="Shea T."/>
            <person name="Shenoy N."/>
            <person name="Sisk P."/>
            <person name="Stolte C."/>
            <person name="Sykes S."/>
            <person name="White J."/>
            <person name="Yandava C."/>
            <person name="Haas B."/>
            <person name="Nusbaum C."/>
            <person name="Birren B."/>
        </authorList>
    </citation>
    <scope>NUCLEOTIDE SEQUENCE</scope>
    <source>
        <strain evidence="7">ATCC 30864</strain>
    </source>
</reference>
<dbReference type="SUPFAM" id="SSF81382">
    <property type="entry name" value="Skp1 dimerisation domain-like"/>
    <property type="match status" value="1"/>
</dbReference>
<gene>
    <name evidence="6" type="ORF">CAOG_006179</name>
</gene>
<dbReference type="SMART" id="SM00512">
    <property type="entry name" value="Skp1"/>
    <property type="match status" value="1"/>
</dbReference>
<dbReference type="CDD" id="cd18322">
    <property type="entry name" value="BTB_POZ_SKP1"/>
    <property type="match status" value="1"/>
</dbReference>
<evidence type="ECO:0000313" key="7">
    <source>
        <dbReference type="Proteomes" id="UP000008743"/>
    </source>
</evidence>
<dbReference type="PANTHER" id="PTHR11165">
    <property type="entry name" value="SKP1"/>
    <property type="match status" value="1"/>
</dbReference>
<dbReference type="PIRSF" id="PIRSF028729">
    <property type="entry name" value="E3_ubiquit_lig_SCF_Skp"/>
    <property type="match status" value="1"/>
</dbReference>
<comment type="pathway">
    <text evidence="3">Protein modification; protein ubiquitination.</text>
</comment>
<sequence length="160" mass="18172">MSQIKLQSSDGREFTVDAKAAKMSETIKNMLEDLGGDGENAIPVPNVTGAILEKVIQYCLHHKDDVAKPEEDETKAKKQEDIDSWDADFCRVDQGTLFEMILAANYLDIKPMLDLTCKTVANMIRGKTPDEIRKLFNIKSDFSPEEEEQVKKENDWCEEK</sequence>
<dbReference type="Pfam" id="PF03931">
    <property type="entry name" value="Skp1_POZ"/>
    <property type="match status" value="1"/>
</dbReference>
<dbReference type="EMBL" id="KE346369">
    <property type="protein sequence ID" value="KJE95764.1"/>
    <property type="molecule type" value="Genomic_DNA"/>
</dbReference>
<dbReference type="UniPathway" id="UPA00143"/>
<evidence type="ECO:0000259" key="5">
    <source>
        <dbReference type="Pfam" id="PF03931"/>
    </source>
</evidence>
<dbReference type="GO" id="GO:0016567">
    <property type="term" value="P:protein ubiquitination"/>
    <property type="evidence" value="ECO:0007669"/>
    <property type="project" value="UniProtKB-UniPathway"/>
</dbReference>
<dbReference type="eggNOG" id="KOG1724">
    <property type="taxonomic scope" value="Eukaryota"/>
</dbReference>
<accession>A0A0D2X4B4</accession>
<name>A0A0D2X4B4_CAPO3</name>
<feature type="domain" description="SKP1 component POZ" evidence="5">
    <location>
        <begin position="3"/>
        <end position="64"/>
    </location>
</feature>
<dbReference type="Pfam" id="PF01466">
    <property type="entry name" value="Skp1"/>
    <property type="match status" value="1"/>
</dbReference>
<keyword evidence="7" id="KW-1185">Reference proteome</keyword>
<evidence type="ECO:0000259" key="4">
    <source>
        <dbReference type="Pfam" id="PF01466"/>
    </source>
</evidence>
<dbReference type="Gene3D" id="3.30.710.10">
    <property type="entry name" value="Potassium Channel Kv1.1, Chain A"/>
    <property type="match status" value="1"/>
</dbReference>
<dbReference type="AlphaFoldDB" id="A0A0D2X4B4"/>
<evidence type="ECO:0000256" key="3">
    <source>
        <dbReference type="PIRNR" id="PIRNR028729"/>
    </source>
</evidence>
<keyword evidence="2 3" id="KW-0833">Ubl conjugation pathway</keyword>
<evidence type="ECO:0000313" key="6">
    <source>
        <dbReference type="EMBL" id="KJE95764.1"/>
    </source>
</evidence>
<dbReference type="Proteomes" id="UP000008743">
    <property type="component" value="Unassembled WGS sequence"/>
</dbReference>
<dbReference type="InterPro" id="IPR036296">
    <property type="entry name" value="SKP1-like_dim_sf"/>
</dbReference>
<dbReference type="InterPro" id="IPR001232">
    <property type="entry name" value="SKP1-like"/>
</dbReference>
<dbReference type="InterPro" id="IPR016072">
    <property type="entry name" value="Skp1_comp_dimer"/>
</dbReference>
<dbReference type="GO" id="GO:0006511">
    <property type="term" value="P:ubiquitin-dependent protein catabolic process"/>
    <property type="evidence" value="ECO:0007669"/>
    <property type="project" value="InterPro"/>
</dbReference>
<protein>
    <submittedName>
        <fullName evidence="6">Skp1, variant</fullName>
    </submittedName>
</protein>
<dbReference type="InterPro" id="IPR016897">
    <property type="entry name" value="SKP1"/>
</dbReference>
<evidence type="ECO:0000256" key="2">
    <source>
        <dbReference type="ARBA" id="ARBA00022786"/>
    </source>
</evidence>
<dbReference type="SUPFAM" id="SSF54695">
    <property type="entry name" value="POZ domain"/>
    <property type="match status" value="1"/>
</dbReference>
<feature type="domain" description="SKP1 component dimerisation" evidence="4">
    <location>
        <begin position="110"/>
        <end position="157"/>
    </location>
</feature>